<keyword evidence="6 16" id="KW-0808">Transferase</keyword>
<dbReference type="InterPro" id="IPR001937">
    <property type="entry name" value="GalP_UDPtransf1"/>
</dbReference>
<dbReference type="Gene3D" id="3.30.428.10">
    <property type="entry name" value="HIT-like"/>
    <property type="match status" value="2"/>
</dbReference>
<dbReference type="PANTHER" id="PTHR11943">
    <property type="entry name" value="GALACTOSE-1-PHOSPHATE URIDYLYLTRANSFERASE"/>
    <property type="match status" value="1"/>
</dbReference>
<evidence type="ECO:0000256" key="6">
    <source>
        <dbReference type="ARBA" id="ARBA00022679"/>
    </source>
</evidence>
<dbReference type="Proteomes" id="UP000638648">
    <property type="component" value="Unassembled WGS sequence"/>
</dbReference>
<feature type="binding site" evidence="15">
    <location>
        <position position="143"/>
    </location>
    <ligand>
        <name>Zn(2+)</name>
        <dbReference type="ChEBI" id="CHEBI:29105"/>
    </ligand>
</feature>
<keyword evidence="10" id="KW-0408">Iron</keyword>
<dbReference type="GO" id="GO:0008270">
    <property type="term" value="F:zinc ion binding"/>
    <property type="evidence" value="ECO:0007669"/>
    <property type="project" value="InterPro"/>
</dbReference>
<feature type="binding site" evidence="15">
    <location>
        <position position="73"/>
    </location>
    <ligand>
        <name>Zn(2+)</name>
        <dbReference type="ChEBI" id="CHEBI:29105"/>
    </ligand>
</feature>
<evidence type="ECO:0000256" key="15">
    <source>
        <dbReference type="PIRSR" id="PIRSR000808-3"/>
    </source>
</evidence>
<dbReference type="RefSeq" id="WP_192751608.1">
    <property type="nucleotide sequence ID" value="NZ_BAABJL010000207.1"/>
</dbReference>
<protein>
    <recommendedName>
        <fullName evidence="5 13">Galactose-1-phosphate uridylyltransferase</fullName>
        <ecNumber evidence="4 13">2.7.7.12</ecNumber>
    </recommendedName>
</protein>
<organism evidence="19 20">
    <name type="scientific">Actinopolymorpha pittospori</name>
    <dbReference type="NCBI Taxonomy" id="648752"/>
    <lineage>
        <taxon>Bacteria</taxon>
        <taxon>Bacillati</taxon>
        <taxon>Actinomycetota</taxon>
        <taxon>Actinomycetes</taxon>
        <taxon>Propionibacteriales</taxon>
        <taxon>Actinopolymorphaceae</taxon>
        <taxon>Actinopolymorpha</taxon>
    </lineage>
</organism>
<keyword evidence="7 16" id="KW-0548">Nucleotidyltransferase</keyword>
<evidence type="ECO:0000256" key="10">
    <source>
        <dbReference type="ARBA" id="ARBA00023004"/>
    </source>
</evidence>
<feature type="binding site" evidence="15">
    <location>
        <position position="194"/>
    </location>
    <ligand>
        <name>Zn(2+)</name>
        <dbReference type="ChEBI" id="CHEBI:29105"/>
    </ligand>
</feature>
<dbReference type="AlphaFoldDB" id="A0A927MWT8"/>
<sequence length="404" mass="44285">MKKTTTRLADGRELIYFDESDGLARDAVDQRDLGPRSPGSELRYDALLDEWVAVAAHRQSRTFLPPADQCPLCPSRPGHPSEIPDSAYDVVVFENRFPSFAMEAAVTGVASANGSAAGGPDGDLFARRPGVGRCEVVCFTSDHGLAFGSLTPSRVRTVMEAWVDRTSELSAVPGVEQVFCFENRGEEIGVTLHHPHGQIYAYPFVTPRTRRMLDSARAYAYRTSRNLFEDVLAAERSAQVRVVAQTAHWTAFVPAAARWPVEVHFYPHRRVPDLPALNDAERDDFGPLYLRVLRALDRYFVPEGAAPTPPPGGPAPASTGTPAPAGVPLPYISSWHQAPVHLDRDLAALHLQVFSIRRAANKLKYLASSESAMGVWINDVRPEDIAARLRGLMDEVGPVEEGAR</sequence>
<feature type="domain" description="Galactose-1-phosphate uridyl transferase C-terminal" evidence="18">
    <location>
        <begin position="214"/>
        <end position="359"/>
    </location>
</feature>
<evidence type="ECO:0000256" key="14">
    <source>
        <dbReference type="PIRSR" id="PIRSR000808-1"/>
    </source>
</evidence>
<evidence type="ECO:0000256" key="1">
    <source>
        <dbReference type="ARBA" id="ARBA00001107"/>
    </source>
</evidence>
<evidence type="ECO:0000256" key="11">
    <source>
        <dbReference type="ARBA" id="ARBA00023144"/>
    </source>
</evidence>
<evidence type="ECO:0000256" key="9">
    <source>
        <dbReference type="ARBA" id="ARBA00022833"/>
    </source>
</evidence>
<dbReference type="EMBL" id="JADBEM010000001">
    <property type="protein sequence ID" value="MBE1607702.1"/>
    <property type="molecule type" value="Genomic_DNA"/>
</dbReference>
<evidence type="ECO:0000256" key="12">
    <source>
        <dbReference type="ARBA" id="ARBA00023277"/>
    </source>
</evidence>
<evidence type="ECO:0000256" key="4">
    <source>
        <dbReference type="ARBA" id="ARBA00012384"/>
    </source>
</evidence>
<evidence type="ECO:0000259" key="17">
    <source>
        <dbReference type="Pfam" id="PF01087"/>
    </source>
</evidence>
<evidence type="ECO:0000256" key="3">
    <source>
        <dbReference type="ARBA" id="ARBA00010951"/>
    </source>
</evidence>
<dbReference type="InterPro" id="IPR019779">
    <property type="entry name" value="GalP_UDPtransf1_His-AS"/>
</dbReference>
<evidence type="ECO:0000259" key="18">
    <source>
        <dbReference type="Pfam" id="PF02744"/>
    </source>
</evidence>
<keyword evidence="12 16" id="KW-0119">Carbohydrate metabolism</keyword>
<comment type="catalytic activity">
    <reaction evidence="1 16">
        <text>alpha-D-galactose 1-phosphate + UDP-alpha-D-glucose = alpha-D-glucose 1-phosphate + UDP-alpha-D-galactose</text>
        <dbReference type="Rhea" id="RHEA:13989"/>
        <dbReference type="ChEBI" id="CHEBI:58336"/>
        <dbReference type="ChEBI" id="CHEBI:58601"/>
        <dbReference type="ChEBI" id="CHEBI:58885"/>
        <dbReference type="ChEBI" id="CHEBI:66914"/>
        <dbReference type="EC" id="2.7.7.12"/>
    </reaction>
</comment>
<evidence type="ECO:0000256" key="7">
    <source>
        <dbReference type="ARBA" id="ARBA00022695"/>
    </source>
</evidence>
<accession>A0A927MWT8</accession>
<comment type="similarity">
    <text evidence="3 16">Belongs to the galactose-1-phosphate uridylyltransferase type 1 family.</text>
</comment>
<dbReference type="InterPro" id="IPR005849">
    <property type="entry name" value="GalP_Utransf_N"/>
</dbReference>
<dbReference type="GO" id="GO:0005737">
    <property type="term" value="C:cytoplasm"/>
    <property type="evidence" value="ECO:0007669"/>
    <property type="project" value="TreeGrafter"/>
</dbReference>
<keyword evidence="8 15" id="KW-0479">Metal-binding</keyword>
<dbReference type="Pfam" id="PF02744">
    <property type="entry name" value="GalP_UDP_tr_C"/>
    <property type="match status" value="1"/>
</dbReference>
<feature type="binding site" evidence="15">
    <location>
        <position position="70"/>
    </location>
    <ligand>
        <name>Zn(2+)</name>
        <dbReference type="ChEBI" id="CHEBI:29105"/>
    </ligand>
</feature>
<feature type="domain" description="Galactose-1-phosphate uridyl transferase N-terminal" evidence="17">
    <location>
        <begin position="40"/>
        <end position="205"/>
    </location>
</feature>
<dbReference type="GO" id="GO:0008108">
    <property type="term" value="F:UDP-glucose:hexose-1-phosphate uridylyltransferase activity"/>
    <property type="evidence" value="ECO:0007669"/>
    <property type="project" value="UniProtKB-UniRule"/>
</dbReference>
<evidence type="ECO:0000256" key="13">
    <source>
        <dbReference type="NCBIfam" id="TIGR00209"/>
    </source>
</evidence>
<evidence type="ECO:0000313" key="20">
    <source>
        <dbReference type="Proteomes" id="UP000638648"/>
    </source>
</evidence>
<dbReference type="NCBIfam" id="TIGR00209">
    <property type="entry name" value="galT_1"/>
    <property type="match status" value="1"/>
</dbReference>
<keyword evidence="11 16" id="KW-0299">Galactose metabolism</keyword>
<reference evidence="19" key="1">
    <citation type="submission" date="2020-10" db="EMBL/GenBank/DDBJ databases">
        <title>Sequencing the genomes of 1000 actinobacteria strains.</title>
        <authorList>
            <person name="Klenk H.-P."/>
        </authorList>
    </citation>
    <scope>NUCLEOTIDE SEQUENCE</scope>
    <source>
        <strain evidence="19">DSM 45354</strain>
    </source>
</reference>
<dbReference type="PROSITE" id="PS00117">
    <property type="entry name" value="GAL_P_UDP_TRANSF_I"/>
    <property type="match status" value="1"/>
</dbReference>
<keyword evidence="20" id="KW-1185">Reference proteome</keyword>
<dbReference type="InterPro" id="IPR036265">
    <property type="entry name" value="HIT-like_sf"/>
</dbReference>
<dbReference type="PIRSF" id="PIRSF000808">
    <property type="entry name" value="GalT"/>
    <property type="match status" value="1"/>
</dbReference>
<evidence type="ECO:0000256" key="16">
    <source>
        <dbReference type="RuleBase" id="RU000506"/>
    </source>
</evidence>
<feature type="active site" description="Tele-UMP-histidine intermediate" evidence="14">
    <location>
        <position position="196"/>
    </location>
</feature>
<dbReference type="SUPFAM" id="SSF54197">
    <property type="entry name" value="HIT-like"/>
    <property type="match status" value="2"/>
</dbReference>
<evidence type="ECO:0000256" key="5">
    <source>
        <dbReference type="ARBA" id="ARBA00016340"/>
    </source>
</evidence>
<comment type="cofactor">
    <cofactor evidence="15">
        <name>Zn(2+)</name>
        <dbReference type="ChEBI" id="CHEBI:29105"/>
    </cofactor>
    <text evidence="15">Binds 1 zinc ion per subunit.</text>
</comment>
<evidence type="ECO:0000256" key="8">
    <source>
        <dbReference type="ARBA" id="ARBA00022723"/>
    </source>
</evidence>
<dbReference type="InterPro" id="IPR005850">
    <property type="entry name" value="GalP_Utransf_C"/>
</dbReference>
<name>A0A927MWT8_9ACTN</name>
<gene>
    <name evidence="19" type="ORF">HEB94_004550</name>
</gene>
<keyword evidence="9 15" id="KW-0862">Zinc</keyword>
<dbReference type="FunFam" id="3.30.428.10:FF:000010">
    <property type="entry name" value="Galactose-1-phosphate uridylyltransferase"/>
    <property type="match status" value="1"/>
</dbReference>
<dbReference type="Pfam" id="PF01087">
    <property type="entry name" value="GalP_UDP_transf"/>
    <property type="match status" value="1"/>
</dbReference>
<dbReference type="GO" id="GO:0033499">
    <property type="term" value="P:galactose catabolic process via UDP-galactose, Leloir pathway"/>
    <property type="evidence" value="ECO:0007669"/>
    <property type="project" value="TreeGrafter"/>
</dbReference>
<evidence type="ECO:0000313" key="19">
    <source>
        <dbReference type="EMBL" id="MBE1607702.1"/>
    </source>
</evidence>
<comment type="pathway">
    <text evidence="2 16">Carbohydrate metabolism; galactose metabolism.</text>
</comment>
<dbReference type="PANTHER" id="PTHR11943:SF1">
    <property type="entry name" value="GALACTOSE-1-PHOSPHATE URIDYLYLTRANSFERASE"/>
    <property type="match status" value="1"/>
</dbReference>
<evidence type="ECO:0000256" key="2">
    <source>
        <dbReference type="ARBA" id="ARBA00004947"/>
    </source>
</evidence>
<proteinExistence type="inferred from homology"/>
<comment type="caution">
    <text evidence="19">The sequence shown here is derived from an EMBL/GenBank/DDBJ whole genome shotgun (WGS) entry which is preliminary data.</text>
</comment>
<dbReference type="EC" id="2.7.7.12" evidence="4 13"/>